<dbReference type="Gene3D" id="1.10.10.60">
    <property type="entry name" value="Homeodomain-like"/>
    <property type="match status" value="2"/>
</dbReference>
<evidence type="ECO:0000313" key="1">
    <source>
        <dbReference type="EMBL" id="MFD3265525.1"/>
    </source>
</evidence>
<accession>A0ABW6CR50</accession>
<gene>
    <name evidence="1" type="ORF">OCL97_16325</name>
</gene>
<dbReference type="EMBL" id="JAOTJD010000034">
    <property type="protein sequence ID" value="MFD3265525.1"/>
    <property type="molecule type" value="Genomic_DNA"/>
</dbReference>
<name>A0ABW6CR50_9CAUL</name>
<evidence type="ECO:0000313" key="2">
    <source>
        <dbReference type="Proteomes" id="UP001598130"/>
    </source>
</evidence>
<proteinExistence type="predicted"/>
<dbReference type="Proteomes" id="UP001598130">
    <property type="component" value="Unassembled WGS sequence"/>
</dbReference>
<dbReference type="Pfam" id="PF20901">
    <property type="entry name" value="Sf6_terminase"/>
    <property type="match status" value="2"/>
</dbReference>
<sequence>MPDFDHTGGWKPSAYRAAIGRVILARVEVGETITSIVADPEMPSRATLYQWLRVHEDFAAEYAQVRRVLAENHLWSRADVDAQRRDYAIRFGKGLHKGGQKSRYTLCRAWAFCQAVADGRTLAQMRGDASLPTPKMVYLWLRQRPEFRAMYERARATQRQMLQVDIDLVVDGAGAGGFAAANREIARLEGRIGRLTPKVYRTKL</sequence>
<dbReference type="RefSeq" id="WP_377370934.1">
    <property type="nucleotide sequence ID" value="NZ_JAOTJD010000034.1"/>
</dbReference>
<organism evidence="1 2">
    <name type="scientific">Phenylobacterium ferrooxidans</name>
    <dbReference type="NCBI Taxonomy" id="2982689"/>
    <lineage>
        <taxon>Bacteria</taxon>
        <taxon>Pseudomonadati</taxon>
        <taxon>Pseudomonadota</taxon>
        <taxon>Alphaproteobacteria</taxon>
        <taxon>Caulobacterales</taxon>
        <taxon>Caulobacteraceae</taxon>
        <taxon>Phenylobacterium</taxon>
    </lineage>
</organism>
<dbReference type="InterPro" id="IPR048683">
    <property type="entry name" value="Sf6_terminase"/>
</dbReference>
<reference evidence="1 2" key="1">
    <citation type="submission" date="2022-09" db="EMBL/GenBank/DDBJ databases">
        <title>New species of Phenylobacterium.</title>
        <authorList>
            <person name="Mieszkin S."/>
        </authorList>
    </citation>
    <scope>NUCLEOTIDE SEQUENCE [LARGE SCALE GENOMIC DNA]</scope>
    <source>
        <strain evidence="1 2">HK31-G</strain>
    </source>
</reference>
<keyword evidence="2" id="KW-1185">Reference proteome</keyword>
<comment type="caution">
    <text evidence="1">The sequence shown here is derived from an EMBL/GenBank/DDBJ whole genome shotgun (WGS) entry which is preliminary data.</text>
</comment>
<protein>
    <submittedName>
        <fullName evidence="1">Uncharacterized protein</fullName>
    </submittedName>
</protein>